<keyword evidence="2" id="KW-0675">Receptor</keyword>
<keyword evidence="3" id="KW-1185">Reference proteome</keyword>
<evidence type="ECO:0000313" key="2">
    <source>
        <dbReference type="EMBL" id="SHK21818.1"/>
    </source>
</evidence>
<dbReference type="STRING" id="228958.SAMN04488007_2405"/>
<sequence>MRPMYKHKRALLQFLVLSWCCIFFPCVSFSQNGPTLKLVDFLDELKATYNVDFIYNHTLLDQVVLPSSSHDCESLENCLANINEKAPIKFIKDGINSYMVVPIRNDISFSVIDAENSEAIPNITIQINKGEERFLYPINSRYTIKNIFALDSVHIRASFYSKLDIIASELGALKTPVRLEHAMIHLNEVQITDYLTRGVNAKISDNTFHIDMRSLGLLAGETDGDVFNVVKNIPGVHTPSGKPGSLNFRGSTFDQSLIEIDDIPIYHNGHFYGAIAPYNPTTVSKIEIQRNTLAAKWGGRVGGLIHMTTNNTVPDSTLYEVQANTVYAGATVQMPLVKDKLALYVAARSNYPSINSPKLTAFSNLNFQGSRLEDVADDVNSEFFKVGFYDINSKLVYDINENHKATVSYISIQNLLSATLEDTDDKDNKDFRDLSLDNWGMTVKWEGTFSEKLKAQARFSKSSLFIDNKSEGFSASERSSFEKYSNTIEDTRFITEVQLQLNENTALETGYTLTDYSLRFDERNDENSIDSRRDQDAMTHSMYASFNKNWNDKVTANFGMHTDYYDPNKRFFADPRISINVRTSDALYLKTSAGRSHQFIQKKLRDDFDDFNNQTQFWYLPDQTTAVLEGYQTMLGALYNKSGWLVDLELYIRNTNNVTLQTNTDTLEKGKLKSMGADLFVKKRWNNFETLFSYSLSEVDTDFGKTLPIYFDQRHILHVTGLWHLDPLNLAVTWGFFSGMPVVVPDFETDEGTSQDDLDIGYTDRFPHMHQLDVSATYAFSNPKKSWKGIVGLSFVNLYDQDNIVNIFQNEPPVDDPYRKTIAFAPNLQLSIQF</sequence>
<organism evidence="2 3">
    <name type="scientific">Maribacter aquivivus</name>
    <dbReference type="NCBI Taxonomy" id="228958"/>
    <lineage>
        <taxon>Bacteria</taxon>
        <taxon>Pseudomonadati</taxon>
        <taxon>Bacteroidota</taxon>
        <taxon>Flavobacteriia</taxon>
        <taxon>Flavobacteriales</taxon>
        <taxon>Flavobacteriaceae</taxon>
        <taxon>Maribacter</taxon>
    </lineage>
</organism>
<dbReference type="Proteomes" id="UP000184314">
    <property type="component" value="Unassembled WGS sequence"/>
</dbReference>
<dbReference type="AlphaFoldDB" id="A0A1M6QNV0"/>
<dbReference type="Gene3D" id="2.170.130.10">
    <property type="entry name" value="TonB-dependent receptor, plug domain"/>
    <property type="match status" value="1"/>
</dbReference>
<dbReference type="EMBL" id="FQZX01000002">
    <property type="protein sequence ID" value="SHK21818.1"/>
    <property type="molecule type" value="Genomic_DNA"/>
</dbReference>
<dbReference type="Pfam" id="PF07715">
    <property type="entry name" value="Plug"/>
    <property type="match status" value="1"/>
</dbReference>
<dbReference type="InterPro" id="IPR037066">
    <property type="entry name" value="Plug_dom_sf"/>
</dbReference>
<gene>
    <name evidence="2" type="ORF">SAMN04488007_2405</name>
</gene>
<evidence type="ECO:0000313" key="3">
    <source>
        <dbReference type="Proteomes" id="UP000184314"/>
    </source>
</evidence>
<dbReference type="SUPFAM" id="SSF56935">
    <property type="entry name" value="Porins"/>
    <property type="match status" value="1"/>
</dbReference>
<accession>A0A1M6QNV0</accession>
<feature type="domain" description="TonB-dependent receptor plug" evidence="1">
    <location>
        <begin position="223"/>
        <end position="303"/>
    </location>
</feature>
<evidence type="ECO:0000259" key="1">
    <source>
        <dbReference type="Pfam" id="PF07715"/>
    </source>
</evidence>
<proteinExistence type="predicted"/>
<name>A0A1M6QNV0_9FLAO</name>
<protein>
    <submittedName>
        <fullName evidence="2">TonB-dependent Receptor Plug Domain</fullName>
    </submittedName>
</protein>
<reference evidence="3" key="1">
    <citation type="submission" date="2016-11" db="EMBL/GenBank/DDBJ databases">
        <authorList>
            <person name="Varghese N."/>
            <person name="Submissions S."/>
        </authorList>
    </citation>
    <scope>NUCLEOTIDE SEQUENCE [LARGE SCALE GENOMIC DNA]</scope>
    <source>
        <strain evidence="3">DSM 16478</strain>
    </source>
</reference>
<dbReference type="InterPro" id="IPR012910">
    <property type="entry name" value="Plug_dom"/>
</dbReference>